<dbReference type="EMBL" id="JACGXS010000001">
    <property type="protein sequence ID" value="MBA8680878.1"/>
    <property type="molecule type" value="Genomic_DNA"/>
</dbReference>
<dbReference type="InterPro" id="IPR013249">
    <property type="entry name" value="RNA_pol_sigma70_r4_t2"/>
</dbReference>
<proteinExistence type="inferred from homology"/>
<comment type="caution">
    <text evidence="7">The sequence shown here is derived from an EMBL/GenBank/DDBJ whole genome shotgun (WGS) entry which is preliminary data.</text>
</comment>
<dbReference type="Proteomes" id="UP000547058">
    <property type="component" value="Unassembled WGS sequence"/>
</dbReference>
<dbReference type="InterPro" id="IPR014284">
    <property type="entry name" value="RNA_pol_sigma-70_dom"/>
</dbReference>
<evidence type="ECO:0000313" key="7">
    <source>
        <dbReference type="EMBL" id="MBA8680878.1"/>
    </source>
</evidence>
<dbReference type="InterPro" id="IPR013324">
    <property type="entry name" value="RNA_pol_sigma_r3/r4-like"/>
</dbReference>
<dbReference type="Pfam" id="PF04542">
    <property type="entry name" value="Sigma70_r2"/>
    <property type="match status" value="1"/>
</dbReference>
<evidence type="ECO:0000256" key="3">
    <source>
        <dbReference type="ARBA" id="ARBA00023082"/>
    </source>
</evidence>
<keyword evidence="3" id="KW-0731">Sigma factor</keyword>
<dbReference type="Gene3D" id="1.10.10.10">
    <property type="entry name" value="Winged helix-like DNA-binding domain superfamily/Winged helix DNA-binding domain"/>
    <property type="match status" value="1"/>
</dbReference>
<keyword evidence="2" id="KW-0805">Transcription regulation</keyword>
<dbReference type="Pfam" id="PF08281">
    <property type="entry name" value="Sigma70_r4_2"/>
    <property type="match status" value="1"/>
</dbReference>
<comment type="similarity">
    <text evidence="1">Belongs to the sigma-70 factor family. ECF subfamily.</text>
</comment>
<evidence type="ECO:0000313" key="8">
    <source>
        <dbReference type="Proteomes" id="UP000547058"/>
    </source>
</evidence>
<protein>
    <submittedName>
        <fullName evidence="7">RNA polymerase sigma factor</fullName>
    </submittedName>
</protein>
<keyword evidence="4" id="KW-0804">Transcription</keyword>
<dbReference type="InterPro" id="IPR036388">
    <property type="entry name" value="WH-like_DNA-bd_sf"/>
</dbReference>
<accession>A0A7W3FJV9</accession>
<dbReference type="PANTHER" id="PTHR43133">
    <property type="entry name" value="RNA POLYMERASE ECF-TYPE SIGMA FACTO"/>
    <property type="match status" value="1"/>
</dbReference>
<dbReference type="InterPro" id="IPR039425">
    <property type="entry name" value="RNA_pol_sigma-70-like"/>
</dbReference>
<dbReference type="AlphaFoldDB" id="A0A7W3FJV9"/>
<keyword evidence="8" id="KW-1185">Reference proteome</keyword>
<evidence type="ECO:0000256" key="2">
    <source>
        <dbReference type="ARBA" id="ARBA00023015"/>
    </source>
</evidence>
<evidence type="ECO:0000256" key="4">
    <source>
        <dbReference type="ARBA" id="ARBA00023163"/>
    </source>
</evidence>
<sequence length="176" mass="20038">MNDSAAALVDLRDYLLGTYDELKRRLSRRLGSEDLAGDALQDTWMRLDARRDRLAPVQNPAAYLLRMAMNTVVDRQRADHRLMSTDEIGALMEMADPGPGPAQVAETGYAMEHMLALLQRMPERRRRILLAIRVEGLQQREVAERLGVSLRLVQRELKAAQEYLALRSADGQHVRF</sequence>
<dbReference type="SUPFAM" id="SSF88659">
    <property type="entry name" value="Sigma3 and sigma4 domains of RNA polymerase sigma factors"/>
    <property type="match status" value="1"/>
</dbReference>
<dbReference type="RefSeq" id="WP_182338030.1">
    <property type="nucleotide sequence ID" value="NZ_JACGXS010000001.1"/>
</dbReference>
<dbReference type="InterPro" id="IPR007627">
    <property type="entry name" value="RNA_pol_sigma70_r2"/>
</dbReference>
<dbReference type="SUPFAM" id="SSF88946">
    <property type="entry name" value="Sigma2 domain of RNA polymerase sigma factors"/>
    <property type="match status" value="1"/>
</dbReference>
<dbReference type="PANTHER" id="PTHR43133:SF63">
    <property type="entry name" value="RNA POLYMERASE SIGMA FACTOR FECI-RELATED"/>
    <property type="match status" value="1"/>
</dbReference>
<organism evidence="7 8">
    <name type="scientific">Stenotrophomonas tumulicola</name>
    <dbReference type="NCBI Taxonomy" id="1685415"/>
    <lineage>
        <taxon>Bacteria</taxon>
        <taxon>Pseudomonadati</taxon>
        <taxon>Pseudomonadota</taxon>
        <taxon>Gammaproteobacteria</taxon>
        <taxon>Lysobacterales</taxon>
        <taxon>Lysobacteraceae</taxon>
        <taxon>Stenotrophomonas</taxon>
    </lineage>
</organism>
<evidence type="ECO:0000256" key="1">
    <source>
        <dbReference type="ARBA" id="ARBA00010641"/>
    </source>
</evidence>
<dbReference type="GO" id="GO:0006352">
    <property type="term" value="P:DNA-templated transcription initiation"/>
    <property type="evidence" value="ECO:0007669"/>
    <property type="project" value="InterPro"/>
</dbReference>
<dbReference type="InterPro" id="IPR013325">
    <property type="entry name" value="RNA_pol_sigma_r2"/>
</dbReference>
<dbReference type="GO" id="GO:0016987">
    <property type="term" value="F:sigma factor activity"/>
    <property type="evidence" value="ECO:0007669"/>
    <property type="project" value="UniProtKB-KW"/>
</dbReference>
<name>A0A7W3FJV9_9GAMM</name>
<dbReference type="Gene3D" id="1.10.1740.10">
    <property type="match status" value="1"/>
</dbReference>
<feature type="domain" description="RNA polymerase sigma factor 70 region 4 type 2" evidence="6">
    <location>
        <begin position="115"/>
        <end position="160"/>
    </location>
</feature>
<dbReference type="NCBIfam" id="TIGR02937">
    <property type="entry name" value="sigma70-ECF"/>
    <property type="match status" value="1"/>
</dbReference>
<reference evidence="7 8" key="1">
    <citation type="submission" date="2020-08" db="EMBL/GenBank/DDBJ databases">
        <title>Stenotrophomonas tumulicola JCM 30961.</title>
        <authorList>
            <person name="Deng Y."/>
        </authorList>
    </citation>
    <scope>NUCLEOTIDE SEQUENCE [LARGE SCALE GENOMIC DNA]</scope>
    <source>
        <strain evidence="7 8">JCM 30961</strain>
    </source>
</reference>
<feature type="domain" description="RNA polymerase sigma-70 region 2" evidence="5">
    <location>
        <begin position="20"/>
        <end position="79"/>
    </location>
</feature>
<dbReference type="GO" id="GO:0003677">
    <property type="term" value="F:DNA binding"/>
    <property type="evidence" value="ECO:0007669"/>
    <property type="project" value="InterPro"/>
</dbReference>
<gene>
    <name evidence="7" type="ORF">H4O11_03560</name>
</gene>
<evidence type="ECO:0000259" key="6">
    <source>
        <dbReference type="Pfam" id="PF08281"/>
    </source>
</evidence>
<evidence type="ECO:0000259" key="5">
    <source>
        <dbReference type="Pfam" id="PF04542"/>
    </source>
</evidence>